<keyword evidence="2" id="KW-1185">Reference proteome</keyword>
<organism evidence="1 2">
    <name type="scientific">Parasitella parasitica</name>
    <dbReference type="NCBI Taxonomy" id="35722"/>
    <lineage>
        <taxon>Eukaryota</taxon>
        <taxon>Fungi</taxon>
        <taxon>Fungi incertae sedis</taxon>
        <taxon>Mucoromycota</taxon>
        <taxon>Mucoromycotina</taxon>
        <taxon>Mucoromycetes</taxon>
        <taxon>Mucorales</taxon>
        <taxon>Mucorineae</taxon>
        <taxon>Mucoraceae</taxon>
        <taxon>Parasitella</taxon>
    </lineage>
</organism>
<dbReference type="EMBL" id="LN720356">
    <property type="protein sequence ID" value="CEP08775.1"/>
    <property type="molecule type" value="Genomic_DNA"/>
</dbReference>
<dbReference type="AlphaFoldDB" id="A0A0B7MZT8"/>
<gene>
    <name evidence="1" type="primary">PARPA_02158.1 scaffold 3408</name>
</gene>
<evidence type="ECO:0000313" key="2">
    <source>
        <dbReference type="Proteomes" id="UP000054107"/>
    </source>
</evidence>
<evidence type="ECO:0000313" key="1">
    <source>
        <dbReference type="EMBL" id="CEP08775.1"/>
    </source>
</evidence>
<dbReference type="OrthoDB" id="2281046at2759"/>
<proteinExistence type="predicted"/>
<sequence length="138" mass="15477">MREFTLNSDHKSLIYLNTQEVPNAMMRGWYYADGGELIKRKKKGSSKLKTASASKVKMKHAPVRVTKLLRSASDSDSSKPVAVKAIPLRKSDTTSAASKKLHEELILRTLRFADYITPPASESDNMIISQHLHHGEKK</sequence>
<accession>A0A0B7MZT8</accession>
<reference evidence="1 2" key="1">
    <citation type="submission" date="2014-09" db="EMBL/GenBank/DDBJ databases">
        <authorList>
            <person name="Ellenberger Sabrina"/>
        </authorList>
    </citation>
    <scope>NUCLEOTIDE SEQUENCE [LARGE SCALE GENOMIC DNA]</scope>
    <source>
        <strain evidence="1 2">CBS 412.66</strain>
    </source>
</reference>
<protein>
    <submittedName>
        <fullName evidence="1">Uncharacterized protein</fullName>
    </submittedName>
</protein>
<dbReference type="Proteomes" id="UP000054107">
    <property type="component" value="Unassembled WGS sequence"/>
</dbReference>
<name>A0A0B7MZT8_9FUNG</name>